<keyword evidence="3" id="KW-1133">Transmembrane helix</keyword>
<dbReference type="InterPro" id="IPR005546">
    <property type="entry name" value="Autotransporte_beta"/>
</dbReference>
<gene>
    <name evidence="5" type="ORF">FEM41_01380</name>
</gene>
<proteinExistence type="predicted"/>
<dbReference type="PROSITE" id="PS51208">
    <property type="entry name" value="AUTOTRANSPORTER"/>
    <property type="match status" value="1"/>
</dbReference>
<dbReference type="EMBL" id="CP040428">
    <property type="protein sequence ID" value="QCT18386.1"/>
    <property type="molecule type" value="Genomic_DNA"/>
</dbReference>
<keyword evidence="6" id="KW-1185">Reference proteome</keyword>
<dbReference type="Proteomes" id="UP000302163">
    <property type="component" value="Chromosome"/>
</dbReference>
<dbReference type="OrthoDB" id="7052171at2"/>
<name>A0A4P8YF59_9ENTR</name>
<dbReference type="GO" id="GO:0019867">
    <property type="term" value="C:outer membrane"/>
    <property type="evidence" value="ECO:0007669"/>
    <property type="project" value="InterPro"/>
</dbReference>
<dbReference type="SUPFAM" id="SSF103515">
    <property type="entry name" value="Autotransporter"/>
    <property type="match status" value="1"/>
</dbReference>
<accession>A0A4P8YF59</accession>
<dbReference type="KEGG" id="izh:FEM41_01380"/>
<evidence type="ECO:0000313" key="6">
    <source>
        <dbReference type="Proteomes" id="UP000302163"/>
    </source>
</evidence>
<dbReference type="PANTHER" id="PTHR35037:SF7">
    <property type="entry name" value="AUTOTRANSPORTER"/>
    <property type="match status" value="1"/>
</dbReference>
<dbReference type="Pfam" id="PF03212">
    <property type="entry name" value="Pertactin"/>
    <property type="match status" value="1"/>
</dbReference>
<keyword evidence="3" id="KW-0472">Membrane</keyword>
<dbReference type="InterPro" id="IPR006315">
    <property type="entry name" value="OM_autotransptr_brl_dom"/>
</dbReference>
<keyword evidence="1" id="KW-0732">Signal</keyword>
<dbReference type="SMART" id="SM00869">
    <property type="entry name" value="Autotransporter"/>
    <property type="match status" value="1"/>
</dbReference>
<dbReference type="Pfam" id="PF03797">
    <property type="entry name" value="Autotransporter"/>
    <property type="match status" value="1"/>
</dbReference>
<feature type="transmembrane region" description="Helical" evidence="3">
    <location>
        <begin position="24"/>
        <end position="44"/>
    </location>
</feature>
<feature type="domain" description="Autotransporter" evidence="4">
    <location>
        <begin position="698"/>
        <end position="968"/>
    </location>
</feature>
<evidence type="ECO:0000313" key="5">
    <source>
        <dbReference type="EMBL" id="QCT18386.1"/>
    </source>
</evidence>
<feature type="compositionally biased region" description="Acidic residues" evidence="2">
    <location>
        <begin position="640"/>
        <end position="650"/>
    </location>
</feature>
<evidence type="ECO:0000256" key="2">
    <source>
        <dbReference type="SAM" id="MobiDB-lite"/>
    </source>
</evidence>
<dbReference type="Gene3D" id="2.160.20.20">
    <property type="match status" value="1"/>
</dbReference>
<dbReference type="InterPro" id="IPR036709">
    <property type="entry name" value="Autotransporte_beta_dom_sf"/>
</dbReference>
<protein>
    <submittedName>
        <fullName evidence="5">Autotransporter outer membrane beta-barrel domain-containing protein</fullName>
    </submittedName>
</protein>
<feature type="compositionally biased region" description="Polar residues" evidence="2">
    <location>
        <begin position="651"/>
        <end position="667"/>
    </location>
</feature>
<dbReference type="InterPro" id="IPR004899">
    <property type="entry name" value="Pertactin_central"/>
</dbReference>
<evidence type="ECO:0000256" key="3">
    <source>
        <dbReference type="SAM" id="Phobius"/>
    </source>
</evidence>
<dbReference type="AlphaFoldDB" id="A0A4P8YF59"/>
<dbReference type="PANTHER" id="PTHR35037">
    <property type="entry name" value="C-TERMINAL REGION OF AIDA-LIKE PROTEIN"/>
    <property type="match status" value="1"/>
</dbReference>
<evidence type="ECO:0000256" key="1">
    <source>
        <dbReference type="ARBA" id="ARBA00022729"/>
    </source>
</evidence>
<sequence length="968" mass="101984">MKPWRLHQTALKYPPRIFAKWRRIYVFPFIGTGLLAFHFGIYAATLNSLNDTDFMQPGFSVNPGDSVVATLSDTEGTGYGVLNKERGGRFSLSRDVTVTSNNGAPWSRGIMMNGDASSLSADRLVVNSSGAFAEGIAVNGDDVQVELGSSSRINVISQSDPVQAAGIYLRGNSQLMANELSIATDGNNTEGLHIENEGTRANLGESSSITTAGRNSAGIYIFGANGDPQNGQSSLTASRLNIHTSGDNAYGINIQAGADVQLGSGSSVMTGGANAIGVWAVGEHLQMRGEALAINTQGAGASALEAGYGAQVDIGPGSQLFSARGIGLVSVETGTVVSYHGDKSHRNIVTSLAGVGASAQSGGELNLAHTQIAVTGRHQPDKPGYGLWAITGGRINGEALTIQGALGNRGVYATSGGEITLTDSLSVAMAGADEIAIMTDSSEDYGSGTGRIRASGVIDLLGGVKADTGSIDMVMQPGSVWTGASATASENGAMLNVAMTGSRWNMTGDSSVSTLQMAGGLVSFASERPGTTLTVGRLSGSGRFALKTDIVSGGVNNHSDKLVVTGASAGNHLLDFANQGSAATNGNERLTVVETPDGKATFTGTHNVELGGYLYELHKQGTDWVLRATAPDTPEIPPNDGDDVTPDTPEDNNNGQPETPTGPITSTADAGASFLNIGYLLNFAEIQTLMQRIGDLRQSRRGGNMWIRGYAGRFDSFSGGKLSQFTLDYSGTQFGADKRFFDDIPLYTGVFMSMTHGSSDYRSGDGGVKAHSVGVYGSWVAVNGFYSDTVLKYTHLKNSFNVLDSEGRGVGGQGNSGGVSLSVEAGRKFSLSGKALRNGFYLEPQAQLTWSHQNASHLRASNGLRIDLGSYESLLGRASMLLGYEVDHRDIALNVYLKSGYLHEFKGDAGYQLNGSQEQHRFRGGWWNNGLGFSAQFKQHHTLYFDVDSSTGYQFNQRQANLGYRYSF</sequence>
<dbReference type="InterPro" id="IPR011050">
    <property type="entry name" value="Pectin_lyase_fold/virulence"/>
</dbReference>
<dbReference type="NCBIfam" id="TIGR01414">
    <property type="entry name" value="autotrans_barl"/>
    <property type="match status" value="1"/>
</dbReference>
<dbReference type="PRINTS" id="PR01484">
    <property type="entry name" value="PRTACTNFAMLY"/>
</dbReference>
<reference evidence="5 6" key="1">
    <citation type="submission" date="2019-05" db="EMBL/GenBank/DDBJ databases">
        <title>Complete genome sequence of Izhakiella calystegiae KSNA2, an endophyte isolated from beach morning glory (Calystegia soldanella).</title>
        <authorList>
            <person name="Jiang L."/>
            <person name="Jeong J.C."/>
            <person name="Kim C.Y."/>
            <person name="Kim D.H."/>
            <person name="Kim S.W."/>
            <person name="Lee j."/>
        </authorList>
    </citation>
    <scope>NUCLEOTIDE SEQUENCE [LARGE SCALE GENOMIC DNA]</scope>
    <source>
        <strain evidence="5 6">KSNA2</strain>
    </source>
</reference>
<evidence type="ECO:0000259" key="4">
    <source>
        <dbReference type="PROSITE" id="PS51208"/>
    </source>
</evidence>
<dbReference type="InterPro" id="IPR051551">
    <property type="entry name" value="Autotransporter_adhesion"/>
</dbReference>
<feature type="region of interest" description="Disordered" evidence="2">
    <location>
        <begin position="629"/>
        <end position="667"/>
    </location>
</feature>
<dbReference type="Gene3D" id="2.40.128.130">
    <property type="entry name" value="Autotransporter beta-domain"/>
    <property type="match status" value="1"/>
</dbReference>
<dbReference type="InterPro" id="IPR003991">
    <property type="entry name" value="Pertactin_virulence_factor"/>
</dbReference>
<organism evidence="5 6">
    <name type="scientific">Jejubacter calystegiae</name>
    <dbReference type="NCBI Taxonomy" id="2579935"/>
    <lineage>
        <taxon>Bacteria</taxon>
        <taxon>Pseudomonadati</taxon>
        <taxon>Pseudomonadota</taxon>
        <taxon>Gammaproteobacteria</taxon>
        <taxon>Enterobacterales</taxon>
        <taxon>Enterobacteriaceae</taxon>
        <taxon>Jejubacter</taxon>
    </lineage>
</organism>
<keyword evidence="3" id="KW-0812">Transmembrane</keyword>
<dbReference type="InterPro" id="IPR012332">
    <property type="entry name" value="Autotransporter_pectin_lyase_C"/>
</dbReference>
<dbReference type="SUPFAM" id="SSF51126">
    <property type="entry name" value="Pectin lyase-like"/>
    <property type="match status" value="1"/>
</dbReference>